<name>A0ABQ6N475_9STRA</name>
<dbReference type="EMBL" id="BRYB01000903">
    <property type="protein sequence ID" value="GMI40030.1"/>
    <property type="molecule type" value="Genomic_DNA"/>
</dbReference>
<reference evidence="1 2" key="1">
    <citation type="journal article" date="2023" name="Commun. Biol.">
        <title>Genome analysis of Parmales, the sister group of diatoms, reveals the evolutionary specialization of diatoms from phago-mixotrophs to photoautotrophs.</title>
        <authorList>
            <person name="Ban H."/>
            <person name="Sato S."/>
            <person name="Yoshikawa S."/>
            <person name="Yamada K."/>
            <person name="Nakamura Y."/>
            <person name="Ichinomiya M."/>
            <person name="Sato N."/>
            <person name="Blanc-Mathieu R."/>
            <person name="Endo H."/>
            <person name="Kuwata A."/>
            <person name="Ogata H."/>
        </authorList>
    </citation>
    <scope>NUCLEOTIDE SEQUENCE [LARGE SCALE GENOMIC DNA]</scope>
</reference>
<organism evidence="1 2">
    <name type="scientific">Tetraparma gracilis</name>
    <dbReference type="NCBI Taxonomy" id="2962635"/>
    <lineage>
        <taxon>Eukaryota</taxon>
        <taxon>Sar</taxon>
        <taxon>Stramenopiles</taxon>
        <taxon>Ochrophyta</taxon>
        <taxon>Bolidophyceae</taxon>
        <taxon>Parmales</taxon>
        <taxon>Triparmaceae</taxon>
        <taxon>Tetraparma</taxon>
    </lineage>
</organism>
<keyword evidence="2" id="KW-1185">Reference proteome</keyword>
<dbReference type="Proteomes" id="UP001165060">
    <property type="component" value="Unassembled WGS sequence"/>
</dbReference>
<evidence type="ECO:0000313" key="2">
    <source>
        <dbReference type="Proteomes" id="UP001165060"/>
    </source>
</evidence>
<protein>
    <submittedName>
        <fullName evidence="1">Uncharacterized protein</fullName>
    </submittedName>
</protein>
<comment type="caution">
    <text evidence="1">The sequence shown here is derived from an EMBL/GenBank/DDBJ whole genome shotgun (WGS) entry which is preliminary data.</text>
</comment>
<sequence length="72" mass="7971">MEFPNVDVLPPGGKEHTDKQAVAFFKKAFARERPEPSSNDLKLDVNLMEKMRKGKRGGGVPGVTKMLKGLFV</sequence>
<accession>A0ABQ6N475</accession>
<evidence type="ECO:0000313" key="1">
    <source>
        <dbReference type="EMBL" id="GMI40030.1"/>
    </source>
</evidence>
<proteinExistence type="predicted"/>
<gene>
    <name evidence="1" type="ORF">TeGR_g4748</name>
</gene>